<feature type="compositionally biased region" description="Polar residues" evidence="1">
    <location>
        <begin position="186"/>
        <end position="199"/>
    </location>
</feature>
<accession>A0AAD6YY10</accession>
<organism evidence="2 3">
    <name type="scientific">Mycena albidolilacea</name>
    <dbReference type="NCBI Taxonomy" id="1033008"/>
    <lineage>
        <taxon>Eukaryota</taxon>
        <taxon>Fungi</taxon>
        <taxon>Dikarya</taxon>
        <taxon>Basidiomycota</taxon>
        <taxon>Agaricomycotina</taxon>
        <taxon>Agaricomycetes</taxon>
        <taxon>Agaricomycetidae</taxon>
        <taxon>Agaricales</taxon>
        <taxon>Marasmiineae</taxon>
        <taxon>Mycenaceae</taxon>
        <taxon>Mycena</taxon>
    </lineage>
</organism>
<evidence type="ECO:0000313" key="3">
    <source>
        <dbReference type="Proteomes" id="UP001218218"/>
    </source>
</evidence>
<comment type="caution">
    <text evidence="2">The sequence shown here is derived from an EMBL/GenBank/DDBJ whole genome shotgun (WGS) entry which is preliminary data.</text>
</comment>
<dbReference type="AlphaFoldDB" id="A0AAD6YY10"/>
<dbReference type="EMBL" id="JARIHO010000139">
    <property type="protein sequence ID" value="KAJ7301273.1"/>
    <property type="molecule type" value="Genomic_DNA"/>
</dbReference>
<name>A0AAD6YY10_9AGAR</name>
<protein>
    <submittedName>
        <fullName evidence="2">Uncharacterized protein</fullName>
    </submittedName>
</protein>
<dbReference type="Proteomes" id="UP001218218">
    <property type="component" value="Unassembled WGS sequence"/>
</dbReference>
<feature type="compositionally biased region" description="Polar residues" evidence="1">
    <location>
        <begin position="245"/>
        <end position="254"/>
    </location>
</feature>
<gene>
    <name evidence="2" type="ORF">DFH08DRAFT_978910</name>
</gene>
<feature type="compositionally biased region" description="Pro residues" evidence="1">
    <location>
        <begin position="200"/>
        <end position="213"/>
    </location>
</feature>
<sequence>MSHQPADPNNLKFAATGESGPDVNTLVPIIGAISGIPNHSLPDSHVGVGVGAEKTSAHVRRHDGSRQRVPTIRTPQTLRVTYSLTPSPAPSPFNHWSLVAVDASTLTDLHLTLKFALHEWAAILDALACLRSYSADAGGALLLSLPRLESLNTTVLPRAHPRPEPGYLLHALRRRPLSPMMRTRATEPTASPHSRTSSCAPPPLLSRTPPPPSYSLRSCSQATSHPQPVHIVVAHRGARGRPPLDTTNSTSTEANGKVPALLPAFPSLRRLMNYAWAGHADISRRQVRGAQRAFVEGVPAAHEGVTQVWFDGREWMDGG</sequence>
<feature type="region of interest" description="Disordered" evidence="1">
    <location>
        <begin position="183"/>
        <end position="257"/>
    </location>
</feature>
<evidence type="ECO:0000313" key="2">
    <source>
        <dbReference type="EMBL" id="KAJ7301273.1"/>
    </source>
</evidence>
<proteinExistence type="predicted"/>
<evidence type="ECO:0000256" key="1">
    <source>
        <dbReference type="SAM" id="MobiDB-lite"/>
    </source>
</evidence>
<reference evidence="2" key="1">
    <citation type="submission" date="2023-03" db="EMBL/GenBank/DDBJ databases">
        <title>Massive genome expansion in bonnet fungi (Mycena s.s.) driven by repeated elements and novel gene families across ecological guilds.</title>
        <authorList>
            <consortium name="Lawrence Berkeley National Laboratory"/>
            <person name="Harder C.B."/>
            <person name="Miyauchi S."/>
            <person name="Viragh M."/>
            <person name="Kuo A."/>
            <person name="Thoen E."/>
            <person name="Andreopoulos B."/>
            <person name="Lu D."/>
            <person name="Skrede I."/>
            <person name="Drula E."/>
            <person name="Henrissat B."/>
            <person name="Morin E."/>
            <person name="Kohler A."/>
            <person name="Barry K."/>
            <person name="LaButti K."/>
            <person name="Morin E."/>
            <person name="Salamov A."/>
            <person name="Lipzen A."/>
            <person name="Mereny Z."/>
            <person name="Hegedus B."/>
            <person name="Baldrian P."/>
            <person name="Stursova M."/>
            <person name="Weitz H."/>
            <person name="Taylor A."/>
            <person name="Grigoriev I.V."/>
            <person name="Nagy L.G."/>
            <person name="Martin F."/>
            <person name="Kauserud H."/>
        </authorList>
    </citation>
    <scope>NUCLEOTIDE SEQUENCE</scope>
    <source>
        <strain evidence="2">CBHHK002</strain>
    </source>
</reference>
<keyword evidence="3" id="KW-1185">Reference proteome</keyword>